<accession>A0A5D4U7M2</accession>
<protein>
    <submittedName>
        <fullName evidence="2">Suppressor of fused domain protein</fullName>
    </submittedName>
</protein>
<evidence type="ECO:0000313" key="2">
    <source>
        <dbReference type="EMBL" id="TYS83099.1"/>
    </source>
</evidence>
<dbReference type="Pfam" id="PF05076">
    <property type="entry name" value="SUFU"/>
    <property type="match status" value="1"/>
</dbReference>
<name>A0A5D4U7M2_9BACI</name>
<evidence type="ECO:0000313" key="3">
    <source>
        <dbReference type="Proteomes" id="UP000324269"/>
    </source>
</evidence>
<dbReference type="InterPro" id="IPR020941">
    <property type="entry name" value="SUFU-like_domain"/>
</dbReference>
<proteinExistence type="predicted"/>
<dbReference type="OrthoDB" id="1249375at2"/>
<dbReference type="EMBL" id="VTEZ01000006">
    <property type="protein sequence ID" value="TYS83099.1"/>
    <property type="molecule type" value="Genomic_DNA"/>
</dbReference>
<organism evidence="2 3">
    <name type="scientific">Rossellomorea aquimaris</name>
    <dbReference type="NCBI Taxonomy" id="189382"/>
    <lineage>
        <taxon>Bacteria</taxon>
        <taxon>Bacillati</taxon>
        <taxon>Bacillota</taxon>
        <taxon>Bacilli</taxon>
        <taxon>Bacillales</taxon>
        <taxon>Bacillaceae</taxon>
        <taxon>Rossellomorea</taxon>
    </lineage>
</organism>
<dbReference type="Proteomes" id="UP000324269">
    <property type="component" value="Unassembled WGS sequence"/>
</dbReference>
<comment type="caution">
    <text evidence="2">The sequence shown here is derived from an EMBL/GenBank/DDBJ whole genome shotgun (WGS) entry which is preliminary data.</text>
</comment>
<evidence type="ECO:0000259" key="1">
    <source>
        <dbReference type="Pfam" id="PF05076"/>
    </source>
</evidence>
<sequence length="190" mass="21598">MKDNYLHFMEDHLGKIEYGWSKEGNGNVLPFQVVKFNGGPFPGTVTYSSIGLSKLHLKSSVSNKIIRQELVFVSYSNFGDENIPAILQDIGLQACNNGIAYLRGEIIGPKGKIFNDSNLEALYVTMPVYFDESFHSFHEKDGNPIVNVWLVPISYKEAEFVKLNGWDKFEELLEDKDPDLINFNRKSIIE</sequence>
<feature type="domain" description="Suppressor of fused-like" evidence="1">
    <location>
        <begin position="30"/>
        <end position="186"/>
    </location>
</feature>
<gene>
    <name evidence="2" type="ORF">FZC85_18565</name>
</gene>
<reference evidence="2 3" key="1">
    <citation type="submission" date="2019-08" db="EMBL/GenBank/DDBJ databases">
        <title>Bacillus genomes from the desert of Cuatro Cienegas, Coahuila.</title>
        <authorList>
            <person name="Olmedo-Alvarez G."/>
        </authorList>
    </citation>
    <scope>NUCLEOTIDE SEQUENCE [LARGE SCALE GENOMIC DNA]</scope>
    <source>
        <strain evidence="2 3">CH87b_3T</strain>
    </source>
</reference>
<dbReference type="AlphaFoldDB" id="A0A5D4U7M2"/>
<dbReference type="RefSeq" id="WP_148970510.1">
    <property type="nucleotide sequence ID" value="NZ_JBNIKW010000006.1"/>
</dbReference>